<dbReference type="PANTHER" id="PTHR46268:SF6">
    <property type="entry name" value="UNIVERSAL STRESS PROTEIN UP12"/>
    <property type="match status" value="1"/>
</dbReference>
<reference evidence="3 6" key="3">
    <citation type="submission" date="2018-04" db="EMBL/GenBank/DDBJ databases">
        <title>Active sludge and wastewater microbial communities from Klosterneuburg, Austria.</title>
        <authorList>
            <person name="Wagner M."/>
        </authorList>
    </citation>
    <scope>NUCLEOTIDE SEQUENCE [LARGE SCALE GENOMIC DNA]</scope>
    <source>
        <strain evidence="3 6">Nm49</strain>
    </source>
</reference>
<dbReference type="SUPFAM" id="SSF52402">
    <property type="entry name" value="Adenine nucleotide alpha hydrolases-like"/>
    <property type="match status" value="1"/>
</dbReference>
<comment type="similarity">
    <text evidence="1">Belongs to the universal stress protein A family.</text>
</comment>
<dbReference type="CDD" id="cd00293">
    <property type="entry name" value="USP-like"/>
    <property type="match status" value="1"/>
</dbReference>
<dbReference type="Pfam" id="PF00582">
    <property type="entry name" value="Usp"/>
    <property type="match status" value="1"/>
</dbReference>
<organism evidence="4 5">
    <name type="scientific">Nitrosomonas oligotropha</name>
    <dbReference type="NCBI Taxonomy" id="42354"/>
    <lineage>
        <taxon>Bacteria</taxon>
        <taxon>Pseudomonadati</taxon>
        <taxon>Pseudomonadota</taxon>
        <taxon>Betaproteobacteria</taxon>
        <taxon>Nitrosomonadales</taxon>
        <taxon>Nitrosomonadaceae</taxon>
        <taxon>Nitrosomonas</taxon>
    </lineage>
</organism>
<evidence type="ECO:0000313" key="6">
    <source>
        <dbReference type="Proteomes" id="UP000244128"/>
    </source>
</evidence>
<dbReference type="Gene3D" id="3.40.50.620">
    <property type="entry name" value="HUPs"/>
    <property type="match status" value="1"/>
</dbReference>
<evidence type="ECO:0000313" key="5">
    <source>
        <dbReference type="Proteomes" id="UP000198814"/>
    </source>
</evidence>
<evidence type="ECO:0000313" key="4">
    <source>
        <dbReference type="EMBL" id="SEO89537.1"/>
    </source>
</evidence>
<dbReference type="OrthoDB" id="8547832at2"/>
<protein>
    <submittedName>
        <fullName evidence="3">Nucleotide-binding universal stress UspA family protein</fullName>
    </submittedName>
    <submittedName>
        <fullName evidence="4">Nucleotide-binding universal stress protein, UspA family</fullName>
    </submittedName>
</protein>
<feature type="domain" description="UspA" evidence="2">
    <location>
        <begin position="1"/>
        <end position="132"/>
    </location>
</feature>
<dbReference type="AlphaFoldDB" id="A0A1H8TF34"/>
<reference evidence="4" key="1">
    <citation type="submission" date="2016-10" db="EMBL/GenBank/DDBJ databases">
        <authorList>
            <person name="de Groot N.N."/>
        </authorList>
    </citation>
    <scope>NUCLEOTIDE SEQUENCE [LARGE SCALE GENOMIC DNA]</scope>
    <source>
        <strain evidence="4">Nm76</strain>
    </source>
</reference>
<dbReference type="InterPro" id="IPR014729">
    <property type="entry name" value="Rossmann-like_a/b/a_fold"/>
</dbReference>
<dbReference type="STRING" id="42354.SAMN05216333_12416"/>
<evidence type="ECO:0000256" key="1">
    <source>
        <dbReference type="ARBA" id="ARBA00008791"/>
    </source>
</evidence>
<sequence length="134" mass="14501">MYKRIMVAVDGSEIAQQALAEAINIANTYNAALCIVHCIGSENEVDKNRGNEILEKAKSDTNVLSVETRLLNAEAEYGLNGIADAIAAAVYDWKADLIVVGTSNRRGLERFYVGSVAEQLVAKVDSSILLVRSK</sequence>
<dbReference type="InterPro" id="IPR006016">
    <property type="entry name" value="UspA"/>
</dbReference>
<dbReference type="EMBL" id="FODO01000024">
    <property type="protein sequence ID" value="SEO89537.1"/>
    <property type="molecule type" value="Genomic_DNA"/>
</dbReference>
<proteinExistence type="inferred from homology"/>
<dbReference type="PANTHER" id="PTHR46268">
    <property type="entry name" value="STRESS RESPONSE PROTEIN NHAX"/>
    <property type="match status" value="1"/>
</dbReference>
<dbReference type="Proteomes" id="UP000244128">
    <property type="component" value="Unassembled WGS sequence"/>
</dbReference>
<dbReference type="EMBL" id="QAOI01000036">
    <property type="protein sequence ID" value="PTQ68967.1"/>
    <property type="molecule type" value="Genomic_DNA"/>
</dbReference>
<evidence type="ECO:0000259" key="2">
    <source>
        <dbReference type="Pfam" id="PF00582"/>
    </source>
</evidence>
<accession>A0A1H8TF34</accession>
<name>A0A1H8TF34_9PROT</name>
<dbReference type="PRINTS" id="PR01438">
    <property type="entry name" value="UNVRSLSTRESS"/>
</dbReference>
<dbReference type="InterPro" id="IPR006015">
    <property type="entry name" value="Universal_stress_UspA"/>
</dbReference>
<keyword evidence="5" id="KW-1185">Reference proteome</keyword>
<evidence type="ECO:0000313" key="3">
    <source>
        <dbReference type="EMBL" id="PTQ68967.1"/>
    </source>
</evidence>
<dbReference type="RefSeq" id="WP_090321329.1">
    <property type="nucleotide sequence ID" value="NZ_FNOE01000026.1"/>
</dbReference>
<gene>
    <name evidence="3" type="ORF">C8R26_1364</name>
    <name evidence="4" type="ORF">SAMN05216333_12416</name>
</gene>
<dbReference type="Proteomes" id="UP000198814">
    <property type="component" value="Unassembled WGS sequence"/>
</dbReference>
<reference evidence="5" key="2">
    <citation type="submission" date="2016-10" db="EMBL/GenBank/DDBJ databases">
        <authorList>
            <person name="Varghese N."/>
            <person name="Submissions S."/>
        </authorList>
    </citation>
    <scope>NUCLEOTIDE SEQUENCE [LARGE SCALE GENOMIC DNA]</scope>
    <source>
        <strain evidence="5">Nm76</strain>
    </source>
</reference>